<name>A0A286GRS2_9ACTN</name>
<organism evidence="1 2">
    <name type="scientific">Blastococcus haudaquaticus</name>
    <dbReference type="NCBI Taxonomy" id="1938745"/>
    <lineage>
        <taxon>Bacteria</taxon>
        <taxon>Bacillati</taxon>
        <taxon>Actinomycetota</taxon>
        <taxon>Actinomycetes</taxon>
        <taxon>Geodermatophilales</taxon>
        <taxon>Geodermatophilaceae</taxon>
        <taxon>Blastococcus</taxon>
    </lineage>
</organism>
<accession>A0A286GRS2</accession>
<sequence length="77" mass="7938">MTHVSVTVGDDHRESLDGVVQNLRASGLQVDQVLGTLGIVTGSAPDDALDTLRGVEGVASVDAQLTHQLPPPDAPVQ</sequence>
<dbReference type="OrthoDB" id="4948868at2"/>
<keyword evidence="2" id="KW-1185">Reference proteome</keyword>
<dbReference type="EMBL" id="OCNK01000002">
    <property type="protein sequence ID" value="SOD98192.1"/>
    <property type="molecule type" value="Genomic_DNA"/>
</dbReference>
<evidence type="ECO:0000313" key="1">
    <source>
        <dbReference type="EMBL" id="SOD98192.1"/>
    </source>
</evidence>
<evidence type="ECO:0008006" key="3">
    <source>
        <dbReference type="Google" id="ProtNLM"/>
    </source>
</evidence>
<dbReference type="RefSeq" id="WP_097183526.1">
    <property type="nucleotide sequence ID" value="NZ_OCNK01000002.1"/>
</dbReference>
<evidence type="ECO:0000313" key="2">
    <source>
        <dbReference type="Proteomes" id="UP000219482"/>
    </source>
</evidence>
<dbReference type="AlphaFoldDB" id="A0A286GRS2"/>
<protein>
    <recommendedName>
        <fullName evidence="3">Ketohydroxyglutarate aldolase</fullName>
    </recommendedName>
</protein>
<gene>
    <name evidence="1" type="ORF">SAMN06272739_1776</name>
</gene>
<reference evidence="2" key="1">
    <citation type="submission" date="2017-09" db="EMBL/GenBank/DDBJ databases">
        <authorList>
            <person name="Varghese N."/>
            <person name="Submissions S."/>
        </authorList>
    </citation>
    <scope>NUCLEOTIDE SEQUENCE [LARGE SCALE GENOMIC DNA]</scope>
    <source>
        <strain evidence="2">DSM 44270</strain>
    </source>
</reference>
<dbReference type="Proteomes" id="UP000219482">
    <property type="component" value="Unassembled WGS sequence"/>
</dbReference>
<proteinExistence type="predicted"/>